<name>A0A1G1Y5W3_9BACT</name>
<gene>
    <name evidence="1" type="ORF">A3J62_03980</name>
</gene>
<comment type="caution">
    <text evidence="1">The sequence shown here is derived from an EMBL/GenBank/DDBJ whole genome shotgun (WGS) entry which is preliminary data.</text>
</comment>
<proteinExistence type="predicted"/>
<reference evidence="1 2" key="1">
    <citation type="journal article" date="2016" name="Nat. Commun.">
        <title>Thousands of microbial genomes shed light on interconnected biogeochemical processes in an aquifer system.</title>
        <authorList>
            <person name="Anantharaman K."/>
            <person name="Brown C.T."/>
            <person name="Hug L.A."/>
            <person name="Sharon I."/>
            <person name="Castelle C.J."/>
            <person name="Probst A.J."/>
            <person name="Thomas B.C."/>
            <person name="Singh A."/>
            <person name="Wilkins M.J."/>
            <person name="Karaoz U."/>
            <person name="Brodie E.L."/>
            <person name="Williams K.H."/>
            <person name="Hubbard S.S."/>
            <person name="Banfield J.F."/>
        </authorList>
    </citation>
    <scope>NUCLEOTIDE SEQUENCE [LARGE SCALE GENOMIC DNA]</scope>
</reference>
<dbReference type="EMBL" id="MHIH01000020">
    <property type="protein sequence ID" value="OGY47712.1"/>
    <property type="molecule type" value="Genomic_DNA"/>
</dbReference>
<dbReference type="Proteomes" id="UP000178747">
    <property type="component" value="Unassembled WGS sequence"/>
</dbReference>
<evidence type="ECO:0000313" key="1">
    <source>
        <dbReference type="EMBL" id="OGY47712.1"/>
    </source>
</evidence>
<evidence type="ECO:0008006" key="3">
    <source>
        <dbReference type="Google" id="ProtNLM"/>
    </source>
</evidence>
<sequence>MLIKKLHFTFLLIIGLVLSGCVAKSARTAESVGSPLIPNNVLNSSQSQKISFTPLTDFQQGVEITVENAEKKQGQTIIELALNNHLYDLSKFDLKNSSTLAGKKPSQYVILDPVSGGHHLSAELIFADELSGPLTIILNISANEALTFNFNIQ</sequence>
<organism evidence="1 2">
    <name type="scientific">Candidatus Buchananbacteria bacterium RIFCSPHIGHO2_02_FULL_38_8</name>
    <dbReference type="NCBI Taxonomy" id="1797538"/>
    <lineage>
        <taxon>Bacteria</taxon>
        <taxon>Candidatus Buchananiibacteriota</taxon>
    </lineage>
</organism>
<evidence type="ECO:0000313" key="2">
    <source>
        <dbReference type="Proteomes" id="UP000178747"/>
    </source>
</evidence>
<dbReference type="AlphaFoldDB" id="A0A1G1Y5W3"/>
<accession>A0A1G1Y5W3</accession>
<protein>
    <recommendedName>
        <fullName evidence="3">DUF4352 domain-containing protein</fullName>
    </recommendedName>
</protein>
<dbReference type="PROSITE" id="PS51257">
    <property type="entry name" value="PROKAR_LIPOPROTEIN"/>
    <property type="match status" value="1"/>
</dbReference>